<evidence type="ECO:0000313" key="2">
    <source>
        <dbReference type="Proteomes" id="UP000192422"/>
    </source>
</evidence>
<sequence>MTRWKELSPERQMDLRAAYDIEMARQTNTCSLDEKIARFAEWLAPQGIAFGMDDLAKG</sequence>
<keyword evidence="2" id="KW-1185">Reference proteome</keyword>
<proteinExistence type="predicted"/>
<evidence type="ECO:0000313" key="1">
    <source>
        <dbReference type="EMBL" id="QPZ90433.1"/>
    </source>
</evidence>
<name>A0ABX6YT60_9RHOB</name>
<organism evidence="1 2">
    <name type="scientific">Thioclava electrotropha</name>
    <dbReference type="NCBI Taxonomy" id="1549850"/>
    <lineage>
        <taxon>Bacteria</taxon>
        <taxon>Pseudomonadati</taxon>
        <taxon>Pseudomonadota</taxon>
        <taxon>Alphaproteobacteria</taxon>
        <taxon>Rhodobacterales</taxon>
        <taxon>Paracoccaceae</taxon>
        <taxon>Thioclava</taxon>
    </lineage>
</organism>
<dbReference type="RefSeq" id="WP_158522074.1">
    <property type="nucleotide sequence ID" value="NZ_CAJWUB010000012.1"/>
</dbReference>
<dbReference type="EMBL" id="CP053562">
    <property type="protein sequence ID" value="QPZ90433.1"/>
    <property type="molecule type" value="Genomic_DNA"/>
</dbReference>
<reference evidence="1 2" key="1">
    <citation type="submission" date="2020-05" db="EMBL/GenBank/DDBJ databases">
        <title>Thioclava electrotropha strain Elox9 finished genome.</title>
        <authorList>
            <person name="Rowe A.R."/>
            <person name="Wilbanks E.G."/>
        </authorList>
    </citation>
    <scope>NUCLEOTIDE SEQUENCE [LARGE SCALE GENOMIC DNA]</scope>
    <source>
        <strain evidence="1 2">Elox9</strain>
    </source>
</reference>
<evidence type="ECO:0008006" key="3">
    <source>
        <dbReference type="Google" id="ProtNLM"/>
    </source>
</evidence>
<dbReference type="Proteomes" id="UP000192422">
    <property type="component" value="Chromosome"/>
</dbReference>
<protein>
    <recommendedName>
        <fullName evidence="3">Glucose-6-phosphate isomerase</fullName>
    </recommendedName>
</protein>
<accession>A0ABX6YT60</accession>
<gene>
    <name evidence="1" type="ORF">AKL02_005695</name>
</gene>